<comment type="caution">
    <text evidence="3">The sequence shown here is derived from an EMBL/GenBank/DDBJ whole genome shotgun (WGS) entry which is preliminary data.</text>
</comment>
<reference evidence="3 4" key="1">
    <citation type="submission" date="2018-08" db="EMBL/GenBank/DDBJ databases">
        <title>A genome reference for cultivated species of the human gut microbiota.</title>
        <authorList>
            <person name="Zou Y."/>
            <person name="Xue W."/>
            <person name="Luo G."/>
        </authorList>
    </citation>
    <scope>NUCLEOTIDE SEQUENCE [LARGE SCALE GENOMIC DNA]</scope>
    <source>
        <strain evidence="3 4">AM07-24</strain>
    </source>
</reference>
<dbReference type="Proteomes" id="UP000284841">
    <property type="component" value="Unassembled WGS sequence"/>
</dbReference>
<dbReference type="STRING" id="1776384.GCA_900086585_01030"/>
<proteinExistence type="predicted"/>
<feature type="chain" id="PRO_5039041521" description="DUF5105 domain-containing protein" evidence="2">
    <location>
        <begin position="25"/>
        <end position="255"/>
    </location>
</feature>
<keyword evidence="2" id="KW-0732">Signal</keyword>
<keyword evidence="4" id="KW-1185">Reference proteome</keyword>
<evidence type="ECO:0000313" key="3">
    <source>
        <dbReference type="EMBL" id="RHJ87470.1"/>
    </source>
</evidence>
<organism evidence="3 4">
    <name type="scientific">Emergencia timonensis</name>
    <dbReference type="NCBI Taxonomy" id="1776384"/>
    <lineage>
        <taxon>Bacteria</taxon>
        <taxon>Bacillati</taxon>
        <taxon>Bacillota</taxon>
        <taxon>Clostridia</taxon>
        <taxon>Peptostreptococcales</taxon>
        <taxon>Anaerovoracaceae</taxon>
        <taxon>Emergencia</taxon>
    </lineage>
</organism>
<name>A0A415E1H5_9FIRM</name>
<evidence type="ECO:0000256" key="2">
    <source>
        <dbReference type="SAM" id="SignalP"/>
    </source>
</evidence>
<sequence length="255" mass="29136">MKKWILALVMVCLCLTGCSGRTGAMRHQSPEAAAESMMQSLKSLDLEAFNDCTDNLVSRDRSWLGFTTAEEYRVFNRISQTDLVKGKRYEADLKFAETITENLCWEIKDVKRNGDKAKVYLAITNTDMTDVTGNYMIHVMEKMIASDDTGLKQMIKDLSGIEDDKDGMQPYLEAAKGDKTMAVTVSAKLEDHKWIFHISDAFINGFMGNLNTEHFSKDVENRLEELEDQYEQKMEQWGDDFEDKVDNWLASIFGE</sequence>
<keyword evidence="1" id="KW-0175">Coiled coil</keyword>
<dbReference type="RefSeq" id="WP_118335892.1">
    <property type="nucleotide sequence ID" value="NZ_AP025567.1"/>
</dbReference>
<evidence type="ECO:0000313" key="4">
    <source>
        <dbReference type="Proteomes" id="UP000284841"/>
    </source>
</evidence>
<evidence type="ECO:0000256" key="1">
    <source>
        <dbReference type="SAM" id="Coils"/>
    </source>
</evidence>
<dbReference type="OrthoDB" id="1956790at2"/>
<evidence type="ECO:0008006" key="5">
    <source>
        <dbReference type="Google" id="ProtNLM"/>
    </source>
</evidence>
<gene>
    <name evidence="3" type="ORF">DW099_12290</name>
</gene>
<dbReference type="EMBL" id="QRMS01000003">
    <property type="protein sequence ID" value="RHJ87470.1"/>
    <property type="molecule type" value="Genomic_DNA"/>
</dbReference>
<feature type="signal peptide" evidence="2">
    <location>
        <begin position="1"/>
        <end position="24"/>
    </location>
</feature>
<feature type="coiled-coil region" evidence="1">
    <location>
        <begin position="209"/>
        <end position="240"/>
    </location>
</feature>
<protein>
    <recommendedName>
        <fullName evidence="5">DUF5105 domain-containing protein</fullName>
    </recommendedName>
</protein>
<accession>A0A415E1H5</accession>
<dbReference type="AlphaFoldDB" id="A0A415E1H5"/>